<gene>
    <name evidence="1" type="ORF">G3446_19945</name>
</gene>
<accession>A0A6M0K2X9</accession>
<proteinExistence type="predicted"/>
<evidence type="ECO:0000313" key="1">
    <source>
        <dbReference type="EMBL" id="NEV64128.1"/>
    </source>
</evidence>
<name>A0A6M0K2X9_9GAMM</name>
<dbReference type="AlphaFoldDB" id="A0A6M0K2X9"/>
<sequence length="63" mass="6975">MSSLDTRLKKLERQLRPGTTLVVMTAPGETIDQATERTCQAWGRPAESFRILIGLNLHGRPGV</sequence>
<protein>
    <submittedName>
        <fullName evidence="1">Uncharacterized protein</fullName>
    </submittedName>
</protein>
<evidence type="ECO:0000313" key="2">
    <source>
        <dbReference type="Proteomes" id="UP000483379"/>
    </source>
</evidence>
<reference evidence="1 2" key="1">
    <citation type="submission" date="2020-02" db="EMBL/GenBank/DDBJ databases">
        <title>Genome sequences of Thiorhodococcus mannitoliphagus and Thiorhodococcus minor, purple sulfur photosynthetic bacteria in the gammaproteobacterial family, Chromatiaceae.</title>
        <authorList>
            <person name="Aviles F.A."/>
            <person name="Meyer T.E."/>
            <person name="Kyndt J.A."/>
        </authorList>
    </citation>
    <scope>NUCLEOTIDE SEQUENCE [LARGE SCALE GENOMIC DNA]</scope>
    <source>
        <strain evidence="1 2">DSM 11518</strain>
    </source>
</reference>
<dbReference type="Proteomes" id="UP000483379">
    <property type="component" value="Unassembled WGS sequence"/>
</dbReference>
<keyword evidence="2" id="KW-1185">Reference proteome</keyword>
<comment type="caution">
    <text evidence="1">The sequence shown here is derived from an EMBL/GenBank/DDBJ whole genome shotgun (WGS) entry which is preliminary data.</text>
</comment>
<dbReference type="RefSeq" id="WP_164454663.1">
    <property type="nucleotide sequence ID" value="NZ_JAAIJQ010000075.1"/>
</dbReference>
<dbReference type="EMBL" id="JAAIJQ010000075">
    <property type="protein sequence ID" value="NEV64128.1"/>
    <property type="molecule type" value="Genomic_DNA"/>
</dbReference>
<organism evidence="1 2">
    <name type="scientific">Thiorhodococcus minor</name>
    <dbReference type="NCBI Taxonomy" id="57489"/>
    <lineage>
        <taxon>Bacteria</taxon>
        <taxon>Pseudomonadati</taxon>
        <taxon>Pseudomonadota</taxon>
        <taxon>Gammaproteobacteria</taxon>
        <taxon>Chromatiales</taxon>
        <taxon>Chromatiaceae</taxon>
        <taxon>Thiorhodococcus</taxon>
    </lineage>
</organism>